<protein>
    <submittedName>
        <fullName evidence="1">Lasso peptide biosynthesis PqqD family chaperone</fullName>
    </submittedName>
</protein>
<dbReference type="InterPro" id="IPR008792">
    <property type="entry name" value="PQQD"/>
</dbReference>
<evidence type="ECO:0000313" key="2">
    <source>
        <dbReference type="Proteomes" id="UP001317259"/>
    </source>
</evidence>
<dbReference type="NCBIfam" id="NF033530">
    <property type="entry name" value="lasso_PqqD_Strm"/>
    <property type="match status" value="1"/>
</dbReference>
<keyword evidence="2" id="KW-1185">Reference proteome</keyword>
<name>A0ABT0FV86_9ACTN</name>
<evidence type="ECO:0000313" key="1">
    <source>
        <dbReference type="EMBL" id="MCK2216251.1"/>
    </source>
</evidence>
<dbReference type="Gene3D" id="1.10.10.1150">
    <property type="entry name" value="Coenzyme PQQ synthesis protein D (PqqD)"/>
    <property type="match status" value="1"/>
</dbReference>
<gene>
    <name evidence="1" type="ORF">MF672_020955</name>
</gene>
<dbReference type="InterPro" id="IPR041881">
    <property type="entry name" value="PqqD_sf"/>
</dbReference>
<sequence>MNLRLRADVSTAETDYGVVLLDQRSGDFWQLNPSAALAVRHLLGGGGPERAAAALNAEFEVTPEEALRDVRELLEQLQAAGLVVS</sequence>
<proteinExistence type="predicted"/>
<comment type="caution">
    <text evidence="1">The sequence shown here is derived from an EMBL/GenBank/DDBJ whole genome shotgun (WGS) entry which is preliminary data.</text>
</comment>
<organism evidence="1 2">
    <name type="scientific">Actinomadura luzonensis</name>
    <dbReference type="NCBI Taxonomy" id="2805427"/>
    <lineage>
        <taxon>Bacteria</taxon>
        <taxon>Bacillati</taxon>
        <taxon>Actinomycetota</taxon>
        <taxon>Actinomycetes</taxon>
        <taxon>Streptosporangiales</taxon>
        <taxon>Thermomonosporaceae</taxon>
        <taxon>Actinomadura</taxon>
    </lineage>
</organism>
<dbReference type="Proteomes" id="UP001317259">
    <property type="component" value="Unassembled WGS sequence"/>
</dbReference>
<accession>A0ABT0FV86</accession>
<dbReference type="EMBL" id="JAKRKC020000001">
    <property type="protein sequence ID" value="MCK2216251.1"/>
    <property type="molecule type" value="Genomic_DNA"/>
</dbReference>
<reference evidence="1 2" key="1">
    <citation type="submission" date="2022-04" db="EMBL/GenBank/DDBJ databases">
        <title>Genome draft of Actinomadura sp. ATCC 31491.</title>
        <authorList>
            <person name="Shi X."/>
            <person name="Du Y."/>
        </authorList>
    </citation>
    <scope>NUCLEOTIDE SEQUENCE [LARGE SCALE GENOMIC DNA]</scope>
    <source>
        <strain evidence="1 2">ATCC 31491</strain>
    </source>
</reference>
<dbReference type="Pfam" id="PF05402">
    <property type="entry name" value="PqqD"/>
    <property type="match status" value="1"/>
</dbReference>
<dbReference type="RefSeq" id="WP_242381513.1">
    <property type="nucleotide sequence ID" value="NZ_JAKRKC020000001.1"/>
</dbReference>